<dbReference type="STRING" id="1754190.A0A1Y1ZL80"/>
<feature type="domain" description="BAG" evidence="2">
    <location>
        <begin position="221"/>
        <end position="275"/>
    </location>
</feature>
<reference evidence="3 4" key="1">
    <citation type="submission" date="2016-08" db="EMBL/GenBank/DDBJ databases">
        <title>A Parts List for Fungal Cellulosomes Revealed by Comparative Genomics.</title>
        <authorList>
            <consortium name="DOE Joint Genome Institute"/>
            <person name="Haitjema C.H."/>
            <person name="Gilmore S.P."/>
            <person name="Henske J.K."/>
            <person name="Solomon K.V."/>
            <person name="De Groot R."/>
            <person name="Kuo A."/>
            <person name="Mondo S.J."/>
            <person name="Salamov A.A."/>
            <person name="Labutti K."/>
            <person name="Zhao Z."/>
            <person name="Chiniquy J."/>
            <person name="Barry K."/>
            <person name="Brewer H.M."/>
            <person name="Purvine S.O."/>
            <person name="Wright A.T."/>
            <person name="Boxma B."/>
            <person name="Van Alen T."/>
            <person name="Hackstein J.H."/>
            <person name="Baker S.E."/>
            <person name="Grigoriev I.V."/>
            <person name="O'Malley M.A."/>
        </authorList>
    </citation>
    <scope>NUCLEOTIDE SEQUENCE [LARGE SCALE GENOMIC DNA]</scope>
    <source>
        <strain evidence="3 4">G1</strain>
    </source>
</reference>
<feature type="compositionally biased region" description="Polar residues" evidence="1">
    <location>
        <begin position="106"/>
        <end position="117"/>
    </location>
</feature>
<dbReference type="InterPro" id="IPR036533">
    <property type="entry name" value="BAG_dom_sf"/>
</dbReference>
<evidence type="ECO:0000256" key="1">
    <source>
        <dbReference type="SAM" id="MobiDB-lite"/>
    </source>
</evidence>
<feature type="compositionally biased region" description="Low complexity" evidence="1">
    <location>
        <begin position="136"/>
        <end position="145"/>
    </location>
</feature>
<dbReference type="Pfam" id="PF02179">
    <property type="entry name" value="BAG"/>
    <property type="match status" value="1"/>
</dbReference>
<dbReference type="Proteomes" id="UP000193920">
    <property type="component" value="Unassembled WGS sequence"/>
</dbReference>
<evidence type="ECO:0000313" key="4">
    <source>
        <dbReference type="Proteomes" id="UP000193920"/>
    </source>
</evidence>
<name>A0A1Y1ZL80_9FUNG</name>
<feature type="compositionally biased region" description="Low complexity" evidence="1">
    <location>
        <begin position="1"/>
        <end position="12"/>
    </location>
</feature>
<feature type="compositionally biased region" description="Polar residues" evidence="1">
    <location>
        <begin position="154"/>
        <end position="163"/>
    </location>
</feature>
<dbReference type="OrthoDB" id="417450at2759"/>
<dbReference type="AlphaFoldDB" id="A0A1Y1ZL80"/>
<dbReference type="PROSITE" id="PS51035">
    <property type="entry name" value="BAG"/>
    <property type="match status" value="1"/>
</dbReference>
<proteinExistence type="predicted"/>
<feature type="compositionally biased region" description="Pro residues" evidence="1">
    <location>
        <begin position="13"/>
        <end position="35"/>
    </location>
</feature>
<dbReference type="SMART" id="SM00264">
    <property type="entry name" value="BAG"/>
    <property type="match status" value="1"/>
</dbReference>
<dbReference type="Gene3D" id="1.20.58.120">
    <property type="entry name" value="BAG domain"/>
    <property type="match status" value="1"/>
</dbReference>
<dbReference type="GO" id="GO:0051087">
    <property type="term" value="F:protein-folding chaperone binding"/>
    <property type="evidence" value="ECO:0007669"/>
    <property type="project" value="InterPro"/>
</dbReference>
<dbReference type="SUPFAM" id="SSF63491">
    <property type="entry name" value="BAG domain"/>
    <property type="match status" value="1"/>
</dbReference>
<feature type="region of interest" description="Disordered" evidence="1">
    <location>
        <begin position="1"/>
        <end position="183"/>
    </location>
</feature>
<feature type="compositionally biased region" description="Pro residues" evidence="1">
    <location>
        <begin position="84"/>
        <end position="101"/>
    </location>
</feature>
<accession>A0A1Y1ZL80</accession>
<feature type="compositionally biased region" description="Low complexity" evidence="1">
    <location>
        <begin position="36"/>
        <end position="45"/>
    </location>
</feature>
<keyword evidence="4" id="KW-1185">Reference proteome</keyword>
<organism evidence="3 4">
    <name type="scientific">Neocallimastix californiae</name>
    <dbReference type="NCBI Taxonomy" id="1754190"/>
    <lineage>
        <taxon>Eukaryota</taxon>
        <taxon>Fungi</taxon>
        <taxon>Fungi incertae sedis</taxon>
        <taxon>Chytridiomycota</taxon>
        <taxon>Chytridiomycota incertae sedis</taxon>
        <taxon>Neocallimastigomycetes</taxon>
        <taxon>Neocallimastigales</taxon>
        <taxon>Neocallimastigaceae</taxon>
        <taxon>Neocallimastix</taxon>
    </lineage>
</organism>
<feature type="compositionally biased region" description="Low complexity" evidence="1">
    <location>
        <begin position="53"/>
        <end position="62"/>
    </location>
</feature>
<gene>
    <name evidence="3" type="ORF">LY90DRAFT_518596</name>
</gene>
<protein>
    <recommendedName>
        <fullName evidence="2">BAG domain-containing protein</fullName>
    </recommendedName>
</protein>
<dbReference type="EMBL" id="MCOG01000386">
    <property type="protein sequence ID" value="ORY11010.1"/>
    <property type="molecule type" value="Genomic_DNA"/>
</dbReference>
<sequence>MPNPNNNYSSNYPTPPPAYGYPPPGYGYPPPPPPQAYGYPSQGYGYPPPPPQAYGYPSQGYHYPPPPPPQSYGYPSQGYNYPAAAPPPPPHQGYNYPPPPDAAFLSSPSQNPSQTIRIPNGEYVAQAPPQAPPQAPGAAPGAAPPYGLYPNLDPHTTSGSASPIPSGGRTPISKDEQTKQAKEQPLLFLNNCISETHEELEPLVNIYAEKVKRHPPGKPITKDLNQTYMRASELLMQKLLLIDMVMAGENEEIRMRRKTAVKLIQGLIDRVDALKSELNAKFSK</sequence>
<evidence type="ECO:0000259" key="2">
    <source>
        <dbReference type="PROSITE" id="PS51035"/>
    </source>
</evidence>
<feature type="compositionally biased region" description="Basic and acidic residues" evidence="1">
    <location>
        <begin position="172"/>
        <end position="182"/>
    </location>
</feature>
<feature type="compositionally biased region" description="Low complexity" evidence="1">
    <location>
        <begin position="71"/>
        <end position="83"/>
    </location>
</feature>
<comment type="caution">
    <text evidence="3">The sequence shown here is derived from an EMBL/GenBank/DDBJ whole genome shotgun (WGS) entry which is preliminary data.</text>
</comment>
<dbReference type="InterPro" id="IPR003103">
    <property type="entry name" value="BAG_domain"/>
</dbReference>
<evidence type="ECO:0000313" key="3">
    <source>
        <dbReference type="EMBL" id="ORY11010.1"/>
    </source>
</evidence>